<evidence type="ECO:0000313" key="4">
    <source>
        <dbReference type="Proteomes" id="UP000199580"/>
    </source>
</evidence>
<name>A0A1G8UYS1_9FLAO</name>
<keyword evidence="4" id="KW-1185">Reference proteome</keyword>
<dbReference type="InterPro" id="IPR011047">
    <property type="entry name" value="Quinoprotein_ADH-like_sf"/>
</dbReference>
<gene>
    <name evidence="3" type="ORF">SAMN04487935_1109</name>
</gene>
<dbReference type="InterPro" id="IPR026444">
    <property type="entry name" value="Secre_tail"/>
</dbReference>
<dbReference type="AlphaFoldDB" id="A0A1G8UYS1"/>
<dbReference type="STRING" id="1128970.SAMN04487935_1109"/>
<dbReference type="PANTHER" id="PTHR42754">
    <property type="entry name" value="ENDOGLUCANASE"/>
    <property type="match status" value="1"/>
</dbReference>
<sequence length="649" mass="69387">MKNIFLIVRNFIGVSLFITPTIDYSQDMLWEKSYGGKNAEYLFDAVPTADYGFILAGSSLSGKTGNKTSEGAGDLDYWIWKMDESGDMDWQKSFGGSGSDFLQSIRLTNDGGFILAGNSNSGQGQSKKDDTYGGDDFWIIKLDAGGGEQWQKTIGGLGQEKIKSIAQSKEGGYIVGGSSGSDKSENKKQNGYGNLDYWVVKLDKDGKVMWEKTFGGIYLDELRSIEQTADQGYILGGYSNSPASGNKKDDNIGIGDYWVIKLDKDGEEEWQQVIGGDKDDELAVVHQTYDGGYILGGNSNSGSNYGKKKSNGKGTDFWVVKLDKEGAMFWQETYDFGVSDILTSIVENKDHTLLIGGFAKSQANNKKKDEKGINDYIALKISETGEQLWDKTVGSDGEDILTKVVETRDGGYLLAGTSNPVRSAMGIAGTNSGVGDGSSIGLGNGEQLQGIKDVTDKANGKIAEAAESFNKGYIETVGAAADQINKATDLGADSPLKFGVNAPKSPLGNVPSIGGGNSGSGMDAGKAMDGLSSALGGGKANIPPSRDKKTHYGNSDFWVVKLLDKEKPRVVKATIEAFPNPAGDFTNVIVGYEFENGTATVVDLAGHTLQSFEITGRTIPINLSAYPEGIYIINIKTNVQSDGIKVVKK</sequence>
<accession>A0A1G8UYS1</accession>
<evidence type="ECO:0000259" key="2">
    <source>
        <dbReference type="Pfam" id="PF18962"/>
    </source>
</evidence>
<dbReference type="Proteomes" id="UP000199580">
    <property type="component" value="Unassembled WGS sequence"/>
</dbReference>
<evidence type="ECO:0000313" key="3">
    <source>
        <dbReference type="EMBL" id="SDJ58951.1"/>
    </source>
</evidence>
<evidence type="ECO:0000256" key="1">
    <source>
        <dbReference type="ARBA" id="ARBA00022729"/>
    </source>
</evidence>
<feature type="domain" description="Secretion system C-terminal sorting" evidence="2">
    <location>
        <begin position="578"/>
        <end position="641"/>
    </location>
</feature>
<dbReference type="NCBIfam" id="TIGR04183">
    <property type="entry name" value="Por_Secre_tail"/>
    <property type="match status" value="1"/>
</dbReference>
<dbReference type="RefSeq" id="WP_245699346.1">
    <property type="nucleotide sequence ID" value="NZ_BKAI01000003.1"/>
</dbReference>
<dbReference type="SUPFAM" id="SSF50998">
    <property type="entry name" value="Quinoprotein alcohol dehydrogenase-like"/>
    <property type="match status" value="1"/>
</dbReference>
<keyword evidence="1" id="KW-0732">Signal</keyword>
<dbReference type="EMBL" id="FNEZ01000002">
    <property type="protein sequence ID" value="SDJ58951.1"/>
    <property type="molecule type" value="Genomic_DNA"/>
</dbReference>
<organism evidence="3 4">
    <name type="scientific">Flavobacterium noncentrifugens</name>
    <dbReference type="NCBI Taxonomy" id="1128970"/>
    <lineage>
        <taxon>Bacteria</taxon>
        <taxon>Pseudomonadati</taxon>
        <taxon>Bacteroidota</taxon>
        <taxon>Flavobacteriia</taxon>
        <taxon>Flavobacteriales</taxon>
        <taxon>Flavobacteriaceae</taxon>
        <taxon>Flavobacterium</taxon>
    </lineage>
</organism>
<protein>
    <submittedName>
        <fullName evidence="3">Por secretion system C-terminal sorting domain-containing protein</fullName>
    </submittedName>
</protein>
<dbReference type="PANTHER" id="PTHR42754:SF1">
    <property type="entry name" value="LIPOPROTEIN"/>
    <property type="match status" value="1"/>
</dbReference>
<proteinExistence type="predicted"/>
<reference evidence="3 4" key="1">
    <citation type="submission" date="2016-10" db="EMBL/GenBank/DDBJ databases">
        <authorList>
            <person name="de Groot N.N."/>
        </authorList>
    </citation>
    <scope>NUCLEOTIDE SEQUENCE [LARGE SCALE GENOMIC DNA]</scope>
    <source>
        <strain evidence="3 4">CGMCC 1.10076</strain>
    </source>
</reference>
<dbReference type="Pfam" id="PF18962">
    <property type="entry name" value="Por_Secre_tail"/>
    <property type="match status" value="1"/>
</dbReference>